<dbReference type="CDD" id="cd03528">
    <property type="entry name" value="Rieske_RO_ferredoxin"/>
    <property type="match status" value="1"/>
</dbReference>
<dbReference type="SUPFAM" id="SSF50022">
    <property type="entry name" value="ISP domain"/>
    <property type="match status" value="1"/>
</dbReference>
<keyword evidence="7" id="KW-1185">Reference proteome</keyword>
<dbReference type="PANTHER" id="PTHR21496">
    <property type="entry name" value="FERREDOXIN-RELATED"/>
    <property type="match status" value="1"/>
</dbReference>
<dbReference type="RefSeq" id="WP_169249112.1">
    <property type="nucleotide sequence ID" value="NZ_SPMZ01000032.1"/>
</dbReference>
<reference evidence="6 7" key="1">
    <citation type="submission" date="2019-03" db="EMBL/GenBank/DDBJ databases">
        <title>Metabolic reconstructions from genomes of highly enriched 'Candidatus Accumulibacter' and 'Candidatus Competibacter' bioreactor populations.</title>
        <authorList>
            <person name="Annavajhala M.K."/>
            <person name="Welles L."/>
            <person name="Abbas B."/>
            <person name="Sorokin D."/>
            <person name="Park H."/>
            <person name="Van Loosdrecht M."/>
            <person name="Chandran K."/>
        </authorList>
    </citation>
    <scope>NUCLEOTIDE SEQUENCE [LARGE SCALE GENOMIC DNA]</scope>
    <source>
        <strain evidence="6 7">SBR_G</strain>
    </source>
</reference>
<proteinExistence type="predicted"/>
<dbReference type="Pfam" id="PF00355">
    <property type="entry name" value="Rieske"/>
    <property type="match status" value="1"/>
</dbReference>
<sequence length="115" mass="12802">MVRHRVCDEGDIPVGGVRAYKAGGQTVAVFHLDDGFYSTQNDCTHLFASLHKGKMVKGGQIECPHHRTRFDIRTGKVVCWANHPPGVKLLNFLRAKKALRTYPVTVEAGQVFVEI</sequence>
<organism evidence="6 7">
    <name type="scientific">Candidatus Competibacter phosphatis</name>
    <dbReference type="NCBI Taxonomy" id="221280"/>
    <lineage>
        <taxon>Bacteria</taxon>
        <taxon>Pseudomonadati</taxon>
        <taxon>Pseudomonadota</taxon>
        <taxon>Gammaproteobacteria</taxon>
        <taxon>Candidatus Competibacteraceae</taxon>
        <taxon>Candidatus Competibacter</taxon>
    </lineage>
</organism>
<feature type="domain" description="Rieske" evidence="5">
    <location>
        <begin position="4"/>
        <end position="113"/>
    </location>
</feature>
<keyword evidence="2" id="KW-0479">Metal-binding</keyword>
<dbReference type="InterPro" id="IPR036922">
    <property type="entry name" value="Rieske_2Fe-2S_sf"/>
</dbReference>
<gene>
    <name evidence="6" type="ORF">E4P82_11970</name>
</gene>
<dbReference type="EMBL" id="SPMZ01000032">
    <property type="protein sequence ID" value="NMQ19851.1"/>
    <property type="molecule type" value="Genomic_DNA"/>
</dbReference>
<dbReference type="InterPro" id="IPR017941">
    <property type="entry name" value="Rieske_2Fe-2S"/>
</dbReference>
<comment type="caution">
    <text evidence="6">The sequence shown here is derived from an EMBL/GenBank/DDBJ whole genome shotgun (WGS) entry which is preliminary data.</text>
</comment>
<protein>
    <submittedName>
        <fullName evidence="6">Non-heme iron oxygenase ferredoxin subunit</fullName>
    </submittedName>
</protein>
<name>A0ABX1TPI5_9GAMM</name>
<dbReference type="PANTHER" id="PTHR21496:SF23">
    <property type="entry name" value="3-PHENYLPROPIONATE_CINNAMIC ACID DIOXYGENASE FERREDOXIN SUBUNIT"/>
    <property type="match status" value="1"/>
</dbReference>
<keyword evidence="1" id="KW-0001">2Fe-2S</keyword>
<evidence type="ECO:0000256" key="4">
    <source>
        <dbReference type="ARBA" id="ARBA00023014"/>
    </source>
</evidence>
<dbReference type="PROSITE" id="PS51296">
    <property type="entry name" value="RIESKE"/>
    <property type="match status" value="1"/>
</dbReference>
<dbReference type="Gene3D" id="2.102.10.10">
    <property type="entry name" value="Rieske [2Fe-2S] iron-sulphur domain"/>
    <property type="match status" value="1"/>
</dbReference>
<evidence type="ECO:0000256" key="3">
    <source>
        <dbReference type="ARBA" id="ARBA00023004"/>
    </source>
</evidence>
<accession>A0ABX1TPI5</accession>
<keyword evidence="3" id="KW-0408">Iron</keyword>
<evidence type="ECO:0000313" key="6">
    <source>
        <dbReference type="EMBL" id="NMQ19851.1"/>
    </source>
</evidence>
<dbReference type="Proteomes" id="UP000760480">
    <property type="component" value="Unassembled WGS sequence"/>
</dbReference>
<evidence type="ECO:0000256" key="1">
    <source>
        <dbReference type="ARBA" id="ARBA00022714"/>
    </source>
</evidence>
<keyword evidence="4" id="KW-0411">Iron-sulfur</keyword>
<evidence type="ECO:0000259" key="5">
    <source>
        <dbReference type="PROSITE" id="PS51296"/>
    </source>
</evidence>
<evidence type="ECO:0000256" key="2">
    <source>
        <dbReference type="ARBA" id="ARBA00022723"/>
    </source>
</evidence>
<evidence type="ECO:0000313" key="7">
    <source>
        <dbReference type="Proteomes" id="UP000760480"/>
    </source>
</evidence>